<proteinExistence type="predicted"/>
<dbReference type="PANTHER" id="PTHR43628">
    <property type="entry name" value="ACTIVATOR OF C KINASE PROTEIN 1-RELATED"/>
    <property type="match status" value="1"/>
</dbReference>
<reference evidence="2 3" key="1">
    <citation type="submission" date="2017-04" db="EMBL/GenBank/DDBJ databases">
        <title>Kefir bacterial isolates.</title>
        <authorList>
            <person name="Kim Y."/>
            <person name="Blasche S."/>
            <person name="Patil K.R."/>
        </authorList>
    </citation>
    <scope>NUCLEOTIDE SEQUENCE [LARGE SCALE GENOMIC DNA]</scope>
    <source>
        <strain evidence="2 3">KR</strain>
    </source>
</reference>
<dbReference type="Gene3D" id="1.25.40.10">
    <property type="entry name" value="Tetratricopeptide repeat domain"/>
    <property type="match status" value="1"/>
</dbReference>
<dbReference type="EMBL" id="NCXK01000018">
    <property type="protein sequence ID" value="PAK77489.1"/>
    <property type="molecule type" value="Genomic_DNA"/>
</dbReference>
<dbReference type="InterPro" id="IPR006597">
    <property type="entry name" value="Sel1-like"/>
</dbReference>
<evidence type="ECO:0000313" key="2">
    <source>
        <dbReference type="EMBL" id="PAK77489.1"/>
    </source>
</evidence>
<name>A0A269XWB6_9PROT</name>
<gene>
    <name evidence="2" type="ORF">B8X00_10625</name>
</gene>
<dbReference type="AlphaFoldDB" id="A0A269XWB6"/>
<evidence type="ECO:0000256" key="1">
    <source>
        <dbReference type="SAM" id="MobiDB-lite"/>
    </source>
</evidence>
<dbReference type="InterPro" id="IPR011990">
    <property type="entry name" value="TPR-like_helical_dom_sf"/>
</dbReference>
<evidence type="ECO:0000313" key="3">
    <source>
        <dbReference type="Proteomes" id="UP000216151"/>
    </source>
</evidence>
<sequence>MPERAGQGAGGVPHAGVNTPGRPLVPATIRPAGGGAPSSPAMGQLVLAQIYLDRGQMQAAFSMIEVAARSGSAPALNMLGRAYERGWGVTPNPLLAMQYFEMAAQQNYGWAFFNMADLYMAGHGLPRDVERAYALYVRAAQAGVAKALNMIGLLHEDNNPPSIAVARQYYMAAAEAGDCWGALNMARLALQAGDIPAAQAFFCQTLETGFDACFMAMQKLLPFMPAPYGADLMERTNQRLRRQP</sequence>
<comment type="caution">
    <text evidence="2">The sequence shown here is derived from an EMBL/GenBank/DDBJ whole genome shotgun (WGS) entry which is preliminary data.</text>
</comment>
<accession>A0A269XWB6</accession>
<dbReference type="Proteomes" id="UP000216151">
    <property type="component" value="Unassembled WGS sequence"/>
</dbReference>
<protein>
    <recommendedName>
        <fullName evidence="4">Sel1 repeat family protein</fullName>
    </recommendedName>
</protein>
<dbReference type="InterPro" id="IPR052945">
    <property type="entry name" value="Mitotic_Regulator"/>
</dbReference>
<dbReference type="Pfam" id="PF08238">
    <property type="entry name" value="Sel1"/>
    <property type="match status" value="3"/>
</dbReference>
<feature type="region of interest" description="Disordered" evidence="1">
    <location>
        <begin position="1"/>
        <end position="22"/>
    </location>
</feature>
<keyword evidence="3" id="KW-1185">Reference proteome</keyword>
<dbReference type="SUPFAM" id="SSF81901">
    <property type="entry name" value="HCP-like"/>
    <property type="match status" value="1"/>
</dbReference>
<evidence type="ECO:0008006" key="4">
    <source>
        <dbReference type="Google" id="ProtNLM"/>
    </source>
</evidence>
<organism evidence="2 3">
    <name type="scientific">Acetobacter fabarum</name>
    <dbReference type="NCBI Taxonomy" id="483199"/>
    <lineage>
        <taxon>Bacteria</taxon>
        <taxon>Pseudomonadati</taxon>
        <taxon>Pseudomonadota</taxon>
        <taxon>Alphaproteobacteria</taxon>
        <taxon>Acetobacterales</taxon>
        <taxon>Acetobacteraceae</taxon>
        <taxon>Acetobacter</taxon>
    </lineage>
</organism>
<dbReference type="PANTHER" id="PTHR43628:SF1">
    <property type="entry name" value="CHITIN SYNTHASE REGULATORY FACTOR 2-RELATED"/>
    <property type="match status" value="1"/>
</dbReference>
<dbReference type="SMART" id="SM00671">
    <property type="entry name" value="SEL1"/>
    <property type="match status" value="4"/>
</dbReference>